<name>A0A1H8IDJ3_9ACTN</name>
<evidence type="ECO:0000256" key="4">
    <source>
        <dbReference type="ARBA" id="ARBA00022679"/>
    </source>
</evidence>
<keyword evidence="9" id="KW-1185">Reference proteome</keyword>
<evidence type="ECO:0000259" key="7">
    <source>
        <dbReference type="Pfam" id="PF00266"/>
    </source>
</evidence>
<dbReference type="PANTHER" id="PTHR43586">
    <property type="entry name" value="CYSTEINE DESULFURASE"/>
    <property type="match status" value="1"/>
</dbReference>
<dbReference type="STRING" id="310780.SAMN05216267_100811"/>
<dbReference type="CDD" id="cd06453">
    <property type="entry name" value="SufS_like"/>
    <property type="match status" value="1"/>
</dbReference>
<dbReference type="InterPro" id="IPR010970">
    <property type="entry name" value="Cys_dSase_SufS"/>
</dbReference>
<dbReference type="InterPro" id="IPR015422">
    <property type="entry name" value="PyrdxlP-dep_Trfase_small"/>
</dbReference>
<evidence type="ECO:0000256" key="3">
    <source>
        <dbReference type="ARBA" id="ARBA00012239"/>
    </source>
</evidence>
<dbReference type="InterPro" id="IPR015424">
    <property type="entry name" value="PyrdxlP-dep_Trfase"/>
</dbReference>
<dbReference type="GO" id="GO:0030170">
    <property type="term" value="F:pyridoxal phosphate binding"/>
    <property type="evidence" value="ECO:0007669"/>
    <property type="project" value="InterPro"/>
</dbReference>
<comment type="similarity">
    <text evidence="2">Belongs to the class-V pyridoxal-phosphate-dependent aminotransferase family. Csd subfamily.</text>
</comment>
<gene>
    <name evidence="8" type="ORF">SAMN05216267_100811</name>
</gene>
<dbReference type="AlphaFoldDB" id="A0A1H8IDJ3"/>
<dbReference type="InterPro" id="IPR015421">
    <property type="entry name" value="PyrdxlP-dep_Trfase_major"/>
</dbReference>
<organism evidence="8 9">
    <name type="scientific">Actinacidiphila rubida</name>
    <dbReference type="NCBI Taxonomy" id="310780"/>
    <lineage>
        <taxon>Bacteria</taxon>
        <taxon>Bacillati</taxon>
        <taxon>Actinomycetota</taxon>
        <taxon>Actinomycetes</taxon>
        <taxon>Kitasatosporales</taxon>
        <taxon>Streptomycetaceae</taxon>
        <taxon>Actinacidiphila</taxon>
    </lineage>
</organism>
<feature type="domain" description="Aminotransferase class V" evidence="7">
    <location>
        <begin position="38"/>
        <end position="413"/>
    </location>
</feature>
<dbReference type="GO" id="GO:0006534">
    <property type="term" value="P:cysteine metabolic process"/>
    <property type="evidence" value="ECO:0007669"/>
    <property type="project" value="InterPro"/>
</dbReference>
<dbReference type="Proteomes" id="UP000181951">
    <property type="component" value="Unassembled WGS sequence"/>
</dbReference>
<dbReference type="Pfam" id="PF00266">
    <property type="entry name" value="Aminotran_5"/>
    <property type="match status" value="1"/>
</dbReference>
<evidence type="ECO:0000256" key="2">
    <source>
        <dbReference type="ARBA" id="ARBA00010447"/>
    </source>
</evidence>
<evidence type="ECO:0000256" key="5">
    <source>
        <dbReference type="ARBA" id="ARBA00022898"/>
    </source>
</evidence>
<proteinExistence type="inferred from homology"/>
<evidence type="ECO:0000313" key="9">
    <source>
        <dbReference type="Proteomes" id="UP000181951"/>
    </source>
</evidence>
<dbReference type="SUPFAM" id="SSF53383">
    <property type="entry name" value="PLP-dependent transferases"/>
    <property type="match status" value="1"/>
</dbReference>
<evidence type="ECO:0000313" key="8">
    <source>
        <dbReference type="EMBL" id="SEN66247.1"/>
    </source>
</evidence>
<protein>
    <recommendedName>
        <fullName evidence="3">cysteine desulfurase</fullName>
        <ecNumber evidence="3">2.8.1.7</ecNumber>
    </recommendedName>
</protein>
<dbReference type="EC" id="2.8.1.7" evidence="3"/>
<evidence type="ECO:0000256" key="1">
    <source>
        <dbReference type="ARBA" id="ARBA00001933"/>
    </source>
</evidence>
<comment type="catalytic activity">
    <reaction evidence="6">
        <text>(sulfur carrier)-H + L-cysteine = (sulfur carrier)-SH + L-alanine</text>
        <dbReference type="Rhea" id="RHEA:43892"/>
        <dbReference type="Rhea" id="RHEA-COMP:14737"/>
        <dbReference type="Rhea" id="RHEA-COMP:14739"/>
        <dbReference type="ChEBI" id="CHEBI:29917"/>
        <dbReference type="ChEBI" id="CHEBI:35235"/>
        <dbReference type="ChEBI" id="CHEBI:57972"/>
        <dbReference type="ChEBI" id="CHEBI:64428"/>
        <dbReference type="EC" id="2.8.1.7"/>
    </reaction>
</comment>
<keyword evidence="5" id="KW-0663">Pyridoxal phosphate</keyword>
<dbReference type="InterPro" id="IPR000192">
    <property type="entry name" value="Aminotrans_V_dom"/>
</dbReference>
<dbReference type="Gene3D" id="3.90.1150.10">
    <property type="entry name" value="Aspartate Aminotransferase, domain 1"/>
    <property type="match status" value="1"/>
</dbReference>
<comment type="cofactor">
    <cofactor evidence="1">
        <name>pyridoxal 5'-phosphate</name>
        <dbReference type="ChEBI" id="CHEBI:597326"/>
    </cofactor>
</comment>
<evidence type="ECO:0000256" key="6">
    <source>
        <dbReference type="ARBA" id="ARBA00050776"/>
    </source>
</evidence>
<dbReference type="NCBIfam" id="TIGR01979">
    <property type="entry name" value="sufS"/>
    <property type="match status" value="1"/>
</dbReference>
<dbReference type="EMBL" id="FODD01000008">
    <property type="protein sequence ID" value="SEN66247.1"/>
    <property type="molecule type" value="Genomic_DNA"/>
</dbReference>
<reference evidence="8 9" key="1">
    <citation type="submission" date="2016-10" db="EMBL/GenBank/DDBJ databases">
        <authorList>
            <person name="de Groot N.N."/>
        </authorList>
    </citation>
    <scope>NUCLEOTIDE SEQUENCE [LARGE SCALE GENOMIC DNA]</scope>
    <source>
        <strain evidence="8 9">CGMCC 4.2026</strain>
    </source>
</reference>
<keyword evidence="4" id="KW-0808">Transferase</keyword>
<dbReference type="PANTHER" id="PTHR43586:SF8">
    <property type="entry name" value="CYSTEINE DESULFURASE 1, CHLOROPLASTIC"/>
    <property type="match status" value="1"/>
</dbReference>
<dbReference type="GO" id="GO:0031071">
    <property type="term" value="F:cysteine desulfurase activity"/>
    <property type="evidence" value="ECO:0007669"/>
    <property type="project" value="UniProtKB-EC"/>
</dbReference>
<dbReference type="Gene3D" id="3.40.640.10">
    <property type="entry name" value="Type I PLP-dependent aspartate aminotransferase-like (Major domain)"/>
    <property type="match status" value="1"/>
</dbReference>
<sequence length="425" mass="46087">MTTTSSAGLALPGLLDTEAIRKDFPVLDRLVHGDRKLVYLDNAATSQKPRQVLDVLSAYYERHNANVHRGVHVLAEEATALYEGARDKVAAFINAPSRDEVIFTKNASESLNLVANMLGWADEPYRVDRDTEIVITEMEHHSNIVPWQLLSQRTGAKLKWFGLTDDGRLDLSDIEQVITEKTKIVSFVLVSNILGTVNPVEAIVRRAQDVGALVLIDASQAAPHMVLDVQALGADFVAFTGHKMLGPTGIGVLWGRQELLEDLPPFLGGGEMIETVSMHSSTYAPAPHKFEAGTPPIAQAVGLGAAVDYLTAIGMENIAAHEHAITEYAVRRLLEVPTLQIVGPATGEDRGAAISFTLGDIHPHDVGQVLDEQGIAVRVGHHCARPVCLRYGIPATTRASFYLYSTPGEVDALVDGLEQVRNFFG</sequence>
<accession>A0A1H8IDJ3</accession>